<accession>A0A5A8C033</accession>
<keyword evidence="1" id="KW-0233">DNA recombination</keyword>
<dbReference type="GO" id="GO:0015074">
    <property type="term" value="P:DNA integration"/>
    <property type="evidence" value="ECO:0007669"/>
    <property type="project" value="InterPro"/>
</dbReference>
<keyword evidence="4" id="KW-1185">Reference proteome</keyword>
<reference evidence="2 4" key="1">
    <citation type="submission" date="2019-07" db="EMBL/GenBank/DDBJ databases">
        <title>Genomes of Cafeteria roenbergensis.</title>
        <authorList>
            <person name="Fischer M.G."/>
            <person name="Hackl T."/>
            <person name="Roman M."/>
        </authorList>
    </citation>
    <scope>NUCLEOTIDE SEQUENCE [LARGE SCALE GENOMIC DNA]</scope>
    <source>
        <strain evidence="2 4">BVI</strain>
    </source>
</reference>
<evidence type="ECO:0000313" key="3">
    <source>
        <dbReference type="EMBL" id="KAA0146205.1"/>
    </source>
</evidence>
<evidence type="ECO:0000256" key="1">
    <source>
        <dbReference type="ARBA" id="ARBA00023172"/>
    </source>
</evidence>
<name>A0A5A8C033_CAFRO</name>
<sequence>MADDCAGLIAGMACRGVCELAPSTRATYIASVRAVAVRCLGEVEDRATRCWPLLSARAMAWAAPRVDTRPAVAAEAFEAAVRDRTAPRAVRMALGFAWDTVSRCSDIVDEARGHGTSARGPVLLRQMQVRPDPGGGFAVELVTRTKTSRGRAVRIVAHTRRGSPATHPRRMGSARVLAKWLGDRRAAGADEEEPLWRKSSGEAVVAEDIVALLQRHTHERVSRHSIRIGSASAAVAAGLSVAALATLGGWQSQEVCRQYVRQALGGHV</sequence>
<dbReference type="Proteomes" id="UP000323011">
    <property type="component" value="Unassembled WGS sequence"/>
</dbReference>
<dbReference type="SUPFAM" id="SSF56349">
    <property type="entry name" value="DNA breaking-rejoining enzymes"/>
    <property type="match status" value="1"/>
</dbReference>
<dbReference type="Gene3D" id="1.10.443.10">
    <property type="entry name" value="Intergrase catalytic core"/>
    <property type="match status" value="1"/>
</dbReference>
<evidence type="ECO:0008006" key="5">
    <source>
        <dbReference type="Google" id="ProtNLM"/>
    </source>
</evidence>
<dbReference type="GO" id="GO:0006310">
    <property type="term" value="P:DNA recombination"/>
    <property type="evidence" value="ECO:0007669"/>
    <property type="project" value="UniProtKB-KW"/>
</dbReference>
<dbReference type="InterPro" id="IPR013762">
    <property type="entry name" value="Integrase-like_cat_sf"/>
</dbReference>
<evidence type="ECO:0000313" key="4">
    <source>
        <dbReference type="Proteomes" id="UP000323011"/>
    </source>
</evidence>
<protein>
    <recommendedName>
        <fullName evidence="5">Tyr recombinase domain-containing protein</fullName>
    </recommendedName>
</protein>
<gene>
    <name evidence="3" type="ORF">FNF29_08186</name>
    <name evidence="2" type="ORF">FNF29_08352</name>
</gene>
<comment type="caution">
    <text evidence="2">The sequence shown here is derived from an EMBL/GenBank/DDBJ whole genome shotgun (WGS) entry which is preliminary data.</text>
</comment>
<dbReference type="EMBL" id="VLTN01000096">
    <property type="protein sequence ID" value="KAA0146205.1"/>
    <property type="molecule type" value="Genomic_DNA"/>
</dbReference>
<dbReference type="GO" id="GO:0003677">
    <property type="term" value="F:DNA binding"/>
    <property type="evidence" value="ECO:0007669"/>
    <property type="project" value="InterPro"/>
</dbReference>
<dbReference type="EMBL" id="VLTN01000114">
    <property type="protein sequence ID" value="KAA0145909.1"/>
    <property type="molecule type" value="Genomic_DNA"/>
</dbReference>
<dbReference type="AlphaFoldDB" id="A0A5A8C033"/>
<proteinExistence type="predicted"/>
<evidence type="ECO:0000313" key="2">
    <source>
        <dbReference type="EMBL" id="KAA0145909.1"/>
    </source>
</evidence>
<dbReference type="InterPro" id="IPR011010">
    <property type="entry name" value="DNA_brk_join_enz"/>
</dbReference>
<organism evidence="2 4">
    <name type="scientific">Cafeteria roenbergensis</name>
    <name type="common">Marine flagellate</name>
    <dbReference type="NCBI Taxonomy" id="33653"/>
    <lineage>
        <taxon>Eukaryota</taxon>
        <taxon>Sar</taxon>
        <taxon>Stramenopiles</taxon>
        <taxon>Bigyra</taxon>
        <taxon>Opalozoa</taxon>
        <taxon>Bicosoecida</taxon>
        <taxon>Cafeteriaceae</taxon>
        <taxon>Cafeteria</taxon>
    </lineage>
</organism>